<proteinExistence type="predicted"/>
<sequence>MVGGSSNRATAEKLFFEGGERVARRKTADIVEFQALSIKEKVIEDMKGLGTYKPEYDAIISIYSDLLAQYHDANEKFKESHYQYETMTAAGGTKKSAIVATLENLRKDILAYSDRLCLNPKSVETVTTDTGKKKKKSALGEALSSLGE</sequence>
<protein>
    <submittedName>
        <fullName evidence="2">Terminase</fullName>
    </submittedName>
</protein>
<dbReference type="InterPro" id="IPR006448">
    <property type="entry name" value="Phage_term_ssu_P27"/>
</dbReference>
<organism evidence="2 3">
    <name type="scientific">Bacillus thuringiensis</name>
    <dbReference type="NCBI Taxonomy" id="1428"/>
    <lineage>
        <taxon>Bacteria</taxon>
        <taxon>Bacillati</taxon>
        <taxon>Bacillota</taxon>
        <taxon>Bacilli</taxon>
        <taxon>Bacillales</taxon>
        <taxon>Bacillaceae</taxon>
        <taxon>Bacillus</taxon>
        <taxon>Bacillus cereus group</taxon>
    </lineage>
</organism>
<feature type="compositionally biased region" description="Low complexity" evidence="1">
    <location>
        <begin position="139"/>
        <end position="148"/>
    </location>
</feature>
<evidence type="ECO:0000313" key="3">
    <source>
        <dbReference type="Proteomes" id="UP000220702"/>
    </source>
</evidence>
<evidence type="ECO:0000313" key="2">
    <source>
        <dbReference type="EMBL" id="PEA86648.1"/>
    </source>
</evidence>
<reference evidence="2 3" key="1">
    <citation type="submission" date="2017-09" db="EMBL/GenBank/DDBJ databases">
        <title>Large-scale bioinformatics analysis of Bacillus genomes uncovers conserved roles of natural products in bacterial physiology.</title>
        <authorList>
            <consortium name="Agbiome Team Llc"/>
            <person name="Bleich R.M."/>
            <person name="Grubbs K.J."/>
            <person name="Santa Maria K.C."/>
            <person name="Allen S.E."/>
            <person name="Farag S."/>
            <person name="Shank E.A."/>
            <person name="Bowers A."/>
        </authorList>
    </citation>
    <scope>NUCLEOTIDE SEQUENCE [LARGE SCALE GENOMIC DNA]</scope>
    <source>
        <strain evidence="2 3">AFS089089</strain>
    </source>
</reference>
<feature type="region of interest" description="Disordered" evidence="1">
    <location>
        <begin position="129"/>
        <end position="148"/>
    </location>
</feature>
<name>A0A9X6TI09_BACTU</name>
<comment type="caution">
    <text evidence="2">The sequence shown here is derived from an EMBL/GenBank/DDBJ whole genome shotgun (WGS) entry which is preliminary data.</text>
</comment>
<evidence type="ECO:0000256" key="1">
    <source>
        <dbReference type="SAM" id="MobiDB-lite"/>
    </source>
</evidence>
<accession>A0A9X6TI09</accession>
<gene>
    <name evidence="2" type="ORF">CON71_28810</name>
</gene>
<dbReference type="EMBL" id="NVNL01000060">
    <property type="protein sequence ID" value="PEA86648.1"/>
    <property type="molecule type" value="Genomic_DNA"/>
</dbReference>
<dbReference type="Pfam" id="PF05119">
    <property type="entry name" value="Terminase_4"/>
    <property type="match status" value="1"/>
</dbReference>
<dbReference type="AlphaFoldDB" id="A0A9X6TI09"/>
<dbReference type="Proteomes" id="UP000220702">
    <property type="component" value="Unassembled WGS sequence"/>
</dbReference>